<evidence type="ECO:0000313" key="5">
    <source>
        <dbReference type="EMBL" id="PLW57038.1"/>
    </source>
</evidence>
<evidence type="ECO:0000313" key="2">
    <source>
        <dbReference type="EMBL" id="PLW05365.1"/>
    </source>
</evidence>
<dbReference type="EMBL" id="PGCI01000080">
    <property type="protein sequence ID" value="PLW42290.1"/>
    <property type="molecule type" value="Genomic_DNA"/>
</dbReference>
<feature type="region of interest" description="Disordered" evidence="1">
    <location>
        <begin position="181"/>
        <end position="201"/>
    </location>
</feature>
<evidence type="ECO:0000313" key="3">
    <source>
        <dbReference type="EMBL" id="PLW15718.1"/>
    </source>
</evidence>
<dbReference type="EMBL" id="PGCJ01000015">
    <property type="protein sequence ID" value="PLW57038.1"/>
    <property type="molecule type" value="Genomic_DNA"/>
</dbReference>
<dbReference type="Proteomes" id="UP000235392">
    <property type="component" value="Unassembled WGS sequence"/>
</dbReference>
<evidence type="ECO:0000313" key="6">
    <source>
        <dbReference type="Proteomes" id="UP000235388"/>
    </source>
</evidence>
<dbReference type="Proteomes" id="UP000235388">
    <property type="component" value="Unassembled WGS sequence"/>
</dbReference>
<reference evidence="6 7" key="1">
    <citation type="submission" date="2017-11" db="EMBL/GenBank/DDBJ databases">
        <title>De novo assembly and phasing of dikaryotic genomes from two isolates of Puccinia coronata f. sp. avenae, the causal agent of oat crown rust.</title>
        <authorList>
            <person name="Miller M.E."/>
            <person name="Zhang Y."/>
            <person name="Omidvar V."/>
            <person name="Sperschneider J."/>
            <person name="Schwessinger B."/>
            <person name="Raley C."/>
            <person name="Palmer J.M."/>
            <person name="Garnica D."/>
            <person name="Upadhyaya N."/>
            <person name="Rathjen J."/>
            <person name="Taylor J.M."/>
            <person name="Park R.F."/>
            <person name="Dodds P.N."/>
            <person name="Hirsch C.D."/>
            <person name="Kianian S.F."/>
            <person name="Figueroa M."/>
        </authorList>
    </citation>
    <scope>NUCLEOTIDE SEQUENCE [LARGE SCALE GENOMIC DNA]</scope>
    <source>
        <strain evidence="3">12NC29</strain>
        <strain evidence="4">12SD80</strain>
    </source>
</reference>
<dbReference type="OrthoDB" id="16535at2759"/>
<dbReference type="EMBL" id="PGCJ01000888">
    <property type="protein sequence ID" value="PLW15718.1"/>
    <property type="molecule type" value="Genomic_DNA"/>
</dbReference>
<proteinExistence type="predicted"/>
<comment type="caution">
    <text evidence="3">The sequence shown here is derived from an EMBL/GenBank/DDBJ whole genome shotgun (WGS) entry which is preliminary data.</text>
</comment>
<sequence length="201" mass="21925">MVDGQEGSRKGGKHAVGIVRLHDQLEDAEVVRPQRGQAAAHRWRLQWALGHTASLSEISSCVFVLPTLGKDCATCKHRRRLTGTGLMLIGRSSRAENVRQTDPESWPKNLASGAIKHAAQWTIQGSPTSPTDEQPPEPNLPDFLKVTPASRTPATIVMYTPLVAFKLRQYPADRHGLVLMRGDTTPASTGTPKITTPKHTS</sequence>
<evidence type="ECO:0000256" key="1">
    <source>
        <dbReference type="SAM" id="MobiDB-lite"/>
    </source>
</evidence>
<feature type="region of interest" description="Disordered" evidence="1">
    <location>
        <begin position="124"/>
        <end position="143"/>
    </location>
</feature>
<dbReference type="STRING" id="200324.A0A2N5SR67"/>
<gene>
    <name evidence="5" type="ORF">PCANC_02809</name>
    <name evidence="3" type="ORF">PCANC_16521</name>
    <name evidence="2" type="ORF">PCANC_28120</name>
    <name evidence="4" type="ORF">PCASD_07761</name>
</gene>
<dbReference type="EMBL" id="PGCJ01001449">
    <property type="protein sequence ID" value="PLW05365.1"/>
    <property type="molecule type" value="Genomic_DNA"/>
</dbReference>
<organism evidence="3 6">
    <name type="scientific">Puccinia coronata f. sp. avenae</name>
    <dbReference type="NCBI Taxonomy" id="200324"/>
    <lineage>
        <taxon>Eukaryota</taxon>
        <taxon>Fungi</taxon>
        <taxon>Dikarya</taxon>
        <taxon>Basidiomycota</taxon>
        <taxon>Pucciniomycotina</taxon>
        <taxon>Pucciniomycetes</taxon>
        <taxon>Pucciniales</taxon>
        <taxon>Pucciniaceae</taxon>
        <taxon>Puccinia</taxon>
    </lineage>
</organism>
<name>A0A2N5SR67_9BASI</name>
<protein>
    <submittedName>
        <fullName evidence="3">Uncharacterized protein</fullName>
    </submittedName>
</protein>
<evidence type="ECO:0000313" key="7">
    <source>
        <dbReference type="Proteomes" id="UP000235392"/>
    </source>
</evidence>
<evidence type="ECO:0000313" key="4">
    <source>
        <dbReference type="EMBL" id="PLW42290.1"/>
    </source>
</evidence>
<feature type="compositionally biased region" description="Polar residues" evidence="1">
    <location>
        <begin position="185"/>
        <end position="201"/>
    </location>
</feature>
<accession>A0A2N5SR67</accession>
<keyword evidence="6" id="KW-1185">Reference proteome</keyword>
<dbReference type="AlphaFoldDB" id="A0A2N5SR67"/>